<dbReference type="AlphaFoldDB" id="A0AAC9AZI9"/>
<dbReference type="Pfam" id="PF00378">
    <property type="entry name" value="ECH_1"/>
    <property type="match status" value="1"/>
</dbReference>
<name>A0AAC9AZI9_SPHMC</name>
<dbReference type="EMBL" id="CP013345">
    <property type="protein sequence ID" value="AMU92604.1"/>
    <property type="molecule type" value="Genomic_DNA"/>
</dbReference>
<organism evidence="1 2">
    <name type="scientific">Sphingopyxis macrogoltabida</name>
    <name type="common">Sphingomonas macrogoltabidus</name>
    <dbReference type="NCBI Taxonomy" id="33050"/>
    <lineage>
        <taxon>Bacteria</taxon>
        <taxon>Pseudomonadati</taxon>
        <taxon>Pseudomonadota</taxon>
        <taxon>Alphaproteobacteria</taxon>
        <taxon>Sphingomonadales</taxon>
        <taxon>Sphingomonadaceae</taxon>
        <taxon>Sphingopyxis</taxon>
    </lineage>
</organism>
<evidence type="ECO:0008006" key="3">
    <source>
        <dbReference type="Google" id="ProtNLM"/>
    </source>
</evidence>
<protein>
    <recommendedName>
        <fullName evidence="3">Enoyl-CoA hydratase/isomerase family protein</fullName>
    </recommendedName>
</protein>
<proteinExistence type="predicted"/>
<dbReference type="SUPFAM" id="SSF52096">
    <property type="entry name" value="ClpP/crotonase"/>
    <property type="match status" value="1"/>
</dbReference>
<geneLocation type="plasmid" evidence="1 2">
    <name>unnamed1</name>
</geneLocation>
<reference evidence="2" key="1">
    <citation type="submission" date="2015-11" db="EMBL/GenBank/DDBJ databases">
        <title>Complete genome sequence of a polyethylene-glycol degrader Sphingopyxis macrogoltabida 203N (NBRC 111659).</title>
        <authorList>
            <person name="Yoshiyuki O."/>
            <person name="Shouta N."/>
            <person name="Nagata Y."/>
            <person name="Numata M."/>
            <person name="Tsuchikane K."/>
            <person name="Hosoyama A."/>
            <person name="Yamazoe A."/>
            <person name="Tsuda M."/>
            <person name="Fujita N."/>
            <person name="Kawai F."/>
        </authorList>
    </citation>
    <scope>NUCLEOTIDE SEQUENCE [LARGE SCALE GENOMIC DNA]</scope>
    <source>
        <strain evidence="2">203N</strain>
        <plasmid evidence="2">unnamed1</plasmid>
    </source>
</reference>
<reference evidence="1 2" key="2">
    <citation type="journal article" date="2016" name="Genome Announc.">
        <title>Complete Genome Sequence of Sphingopyxis macrogoltabida Strain 203N (NBRC 111659), a Polyethylene Glycol Degrader.</title>
        <authorList>
            <person name="Ohtsubo Y."/>
            <person name="Nonoyama S."/>
            <person name="Nagata Y."/>
            <person name="Numata M."/>
            <person name="Tsuchikane K."/>
            <person name="Hosoyama A."/>
            <person name="Yamazoe A."/>
            <person name="Tsuda M."/>
            <person name="Fujita N."/>
            <person name="Kawai F."/>
        </authorList>
    </citation>
    <scope>NUCLEOTIDE SEQUENCE [LARGE SCALE GENOMIC DNA]</scope>
    <source>
        <strain evidence="1 2">203N</strain>
    </source>
</reference>
<accession>A0AAC9AZI9</accession>
<dbReference type="InterPro" id="IPR001753">
    <property type="entry name" value="Enoyl-CoA_hydra/iso"/>
</dbReference>
<dbReference type="CDD" id="cd06558">
    <property type="entry name" value="crotonase-like"/>
    <property type="match status" value="1"/>
</dbReference>
<dbReference type="GO" id="GO:0003824">
    <property type="term" value="F:catalytic activity"/>
    <property type="evidence" value="ECO:0007669"/>
    <property type="project" value="UniProtKB-ARBA"/>
</dbReference>
<dbReference type="InterPro" id="IPR029045">
    <property type="entry name" value="ClpP/crotonase-like_dom_sf"/>
</dbReference>
<evidence type="ECO:0000313" key="1">
    <source>
        <dbReference type="EMBL" id="AMU92604.1"/>
    </source>
</evidence>
<keyword evidence="2" id="KW-1185">Reference proteome</keyword>
<keyword evidence="1" id="KW-0614">Plasmid</keyword>
<gene>
    <name evidence="1" type="ORF">ATM17_30560</name>
</gene>
<dbReference type="PANTHER" id="PTHR43459:SF1">
    <property type="entry name" value="EG:BACN32G11.4 PROTEIN"/>
    <property type="match status" value="1"/>
</dbReference>
<sequence length="230" mass="25545">MEAVLHTDGAALIWNGRAGFELTQLFEALSAQSAIKVLILTGVGETFCADSVTFDFNELKWRDVWAGQQRMLGALMNLNIIVIAAVNGPVHYHPEIPMLADIVLASPDTEFAELGHFPRGMVPGDGAQLVMASRLGEARVGYFYLMEERIMAEEARRLGCVHEIHKKNALMPRARKMAAQFARRPEWLITYTKAALRLRDRHGFQQMLSHGMSIEGLAMYAAGMSGKEVD</sequence>
<evidence type="ECO:0000313" key="2">
    <source>
        <dbReference type="Proteomes" id="UP000076088"/>
    </source>
</evidence>
<dbReference type="Gene3D" id="3.90.226.10">
    <property type="entry name" value="2-enoyl-CoA Hydratase, Chain A, domain 1"/>
    <property type="match status" value="1"/>
</dbReference>
<dbReference type="PANTHER" id="PTHR43459">
    <property type="entry name" value="ENOYL-COA HYDRATASE"/>
    <property type="match status" value="1"/>
</dbReference>
<dbReference type="Proteomes" id="UP000076088">
    <property type="component" value="Plasmid unnamed1"/>
</dbReference>